<comment type="catalytic activity">
    <reaction evidence="3">
        <text>O-phospho-L-serine + H2O = L-serine + phosphate</text>
        <dbReference type="Rhea" id="RHEA:21208"/>
        <dbReference type="ChEBI" id="CHEBI:15377"/>
        <dbReference type="ChEBI" id="CHEBI:33384"/>
        <dbReference type="ChEBI" id="CHEBI:43474"/>
        <dbReference type="ChEBI" id="CHEBI:57524"/>
        <dbReference type="EC" id="3.1.3.3"/>
    </reaction>
</comment>
<dbReference type="PANTHER" id="PTHR46470:SF3">
    <property type="entry name" value="N-ACYLNEURAMINATE-9-PHOSPHATASE"/>
    <property type="match status" value="1"/>
</dbReference>
<dbReference type="KEGG" id="aqt:FN924_18645"/>
<dbReference type="InterPro" id="IPR044266">
    <property type="entry name" value="PSP_YsaA"/>
</dbReference>
<dbReference type="Proteomes" id="UP000315215">
    <property type="component" value="Chromosome"/>
</dbReference>
<dbReference type="OrthoDB" id="9809962at2"/>
<sequence length="263" mass="29838">MIKAVFLDLDDTLLWDKKSVQVAFHKTCTLAEERLGIDAKQLESAVRAEAIKLYQSYSFYPFTKKIGINPFEGLWGTFEDQKDEFITMNKIIPQYQQDAWINGLRALGIDNPYFGKELAKTFPKMRKASPFLYEDSLDVLDKLQADYRLLLVTNGSPQLQKTKLTITPELAPYFEHILISGDFGIGKPDPSIFKHALELVSLSPDEVIMVGDNLLTDILGASKSQIKSVWINREENELHTVAPTYQIHSLSELPELLNNINSN</sequence>
<dbReference type="RefSeq" id="WP_143897039.1">
    <property type="nucleotide sequence ID" value="NZ_CP041666.1"/>
</dbReference>
<dbReference type="SFLD" id="SFLDS00003">
    <property type="entry name" value="Haloacid_Dehalogenase"/>
    <property type="match status" value="1"/>
</dbReference>
<comment type="pathway">
    <text evidence="3">Amino-acid biosynthesis; L-serine biosynthesis; L-serine from 3-phospho-D-glycerate: step 3/3.</text>
</comment>
<dbReference type="InterPro" id="IPR023214">
    <property type="entry name" value="HAD_sf"/>
</dbReference>
<comment type="cofactor">
    <cofactor evidence="3">
        <name>Mg(2+)</name>
        <dbReference type="ChEBI" id="CHEBI:18420"/>
    </cofactor>
    <cofactor evidence="3">
        <name>Co(2+)</name>
        <dbReference type="ChEBI" id="CHEBI:48828"/>
    </cofactor>
</comment>
<dbReference type="Gene3D" id="1.20.120.710">
    <property type="entry name" value="Haloacid dehalogenase hydrolase-like domain"/>
    <property type="match status" value="1"/>
</dbReference>
<dbReference type="InterPro" id="IPR051400">
    <property type="entry name" value="HAD-like_hydrolase"/>
</dbReference>
<accession>A0A516KKU1</accession>
<keyword evidence="2 3" id="KW-0460">Magnesium</keyword>
<keyword evidence="3" id="KW-0718">Serine biosynthesis</keyword>
<dbReference type="HAMAP" id="MF_02240">
    <property type="entry name" value="PSP"/>
    <property type="match status" value="1"/>
</dbReference>
<proteinExistence type="inferred from homology"/>
<dbReference type="GO" id="GO:0036424">
    <property type="term" value="F:L-phosphoserine phosphatase activity"/>
    <property type="evidence" value="ECO:0007669"/>
    <property type="project" value="UniProtKB-UniRule"/>
</dbReference>
<evidence type="ECO:0000313" key="4">
    <source>
        <dbReference type="EMBL" id="QDP42009.1"/>
    </source>
</evidence>
<keyword evidence="3" id="KW-0170">Cobalt</keyword>
<dbReference type="SFLD" id="SFLDG01135">
    <property type="entry name" value="C1.5.6:_HAD__Beta-PGM__Phospha"/>
    <property type="match status" value="1"/>
</dbReference>
<dbReference type="Gene3D" id="3.40.50.1000">
    <property type="entry name" value="HAD superfamily/HAD-like"/>
    <property type="match status" value="1"/>
</dbReference>
<gene>
    <name evidence="4" type="ORF">FN924_18645</name>
</gene>
<keyword evidence="3" id="KW-0028">Amino-acid biosynthesis</keyword>
<dbReference type="InterPro" id="IPR036412">
    <property type="entry name" value="HAD-like_sf"/>
</dbReference>
<dbReference type="InterPro" id="IPR006439">
    <property type="entry name" value="HAD-SF_hydro_IA"/>
</dbReference>
<comment type="similarity">
    <text evidence="3">Belongs to the HAD-like hydrolase superfamily.</text>
</comment>
<dbReference type="SUPFAM" id="SSF56784">
    <property type="entry name" value="HAD-like"/>
    <property type="match status" value="1"/>
</dbReference>
<organism evidence="4 5">
    <name type="scientific">Radiobacillus deserti</name>
    <dbReference type="NCBI Taxonomy" id="2594883"/>
    <lineage>
        <taxon>Bacteria</taxon>
        <taxon>Bacillati</taxon>
        <taxon>Bacillota</taxon>
        <taxon>Bacilli</taxon>
        <taxon>Bacillales</taxon>
        <taxon>Bacillaceae</taxon>
        <taxon>Radiobacillus</taxon>
    </lineage>
</organism>
<evidence type="ECO:0000256" key="2">
    <source>
        <dbReference type="ARBA" id="ARBA00022842"/>
    </source>
</evidence>
<dbReference type="AlphaFoldDB" id="A0A516KKU1"/>
<dbReference type="GO" id="GO:0006564">
    <property type="term" value="P:L-serine biosynthetic process"/>
    <property type="evidence" value="ECO:0007669"/>
    <property type="project" value="UniProtKB-UniRule"/>
</dbReference>
<keyword evidence="1 3" id="KW-0378">Hydrolase</keyword>
<evidence type="ECO:0000256" key="1">
    <source>
        <dbReference type="ARBA" id="ARBA00022801"/>
    </source>
</evidence>
<dbReference type="SFLD" id="SFLDG01129">
    <property type="entry name" value="C1.5:_HAD__Beta-PGM__Phosphata"/>
    <property type="match status" value="1"/>
</dbReference>
<protein>
    <recommendedName>
        <fullName evidence="3">Phosphoserine phosphatase</fullName>
        <shortName evidence="3">PSP</shortName>
        <ecNumber evidence="3">3.1.3.3</ecNumber>
    </recommendedName>
</protein>
<dbReference type="PANTHER" id="PTHR46470">
    <property type="entry name" value="N-ACYLNEURAMINATE-9-PHOSPHATASE"/>
    <property type="match status" value="1"/>
</dbReference>
<dbReference type="Pfam" id="PF00702">
    <property type="entry name" value="Hydrolase"/>
    <property type="match status" value="1"/>
</dbReference>
<reference evidence="4 5" key="1">
    <citation type="submission" date="2019-07" db="EMBL/GenBank/DDBJ databases">
        <authorList>
            <person name="Li J."/>
        </authorList>
    </citation>
    <scope>NUCLEOTIDE SEQUENCE [LARGE SCALE GENOMIC DNA]</scope>
    <source>
        <strain evidence="4 5">TKL69</strain>
    </source>
</reference>
<dbReference type="EC" id="3.1.3.3" evidence="3"/>
<name>A0A516KKU1_9BACI</name>
<comment type="function">
    <text evidence="3">Catalyzes the last step of the phosphorylated serine biosynthetic pathway, i.e. dephosphorylation of O-phospho-L-serine to form L-serine.</text>
</comment>
<dbReference type="NCBIfam" id="TIGR01549">
    <property type="entry name" value="HAD-SF-IA-v1"/>
    <property type="match status" value="1"/>
</dbReference>
<evidence type="ECO:0000256" key="3">
    <source>
        <dbReference type="HAMAP-Rule" id="MF_02240"/>
    </source>
</evidence>
<comment type="catalytic activity">
    <reaction evidence="3">
        <text>O-phospho-D-serine + H2O = D-serine + phosphate</text>
        <dbReference type="Rhea" id="RHEA:24873"/>
        <dbReference type="ChEBI" id="CHEBI:15377"/>
        <dbReference type="ChEBI" id="CHEBI:35247"/>
        <dbReference type="ChEBI" id="CHEBI:43474"/>
        <dbReference type="ChEBI" id="CHEBI:58680"/>
        <dbReference type="EC" id="3.1.3.3"/>
    </reaction>
</comment>
<evidence type="ECO:0000313" key="5">
    <source>
        <dbReference type="Proteomes" id="UP000315215"/>
    </source>
</evidence>
<keyword evidence="5" id="KW-1185">Reference proteome</keyword>
<dbReference type="NCBIfam" id="TIGR01509">
    <property type="entry name" value="HAD-SF-IA-v3"/>
    <property type="match status" value="1"/>
</dbReference>
<dbReference type="EMBL" id="CP041666">
    <property type="protein sequence ID" value="QDP42009.1"/>
    <property type="molecule type" value="Genomic_DNA"/>
</dbReference>